<gene>
    <name evidence="7" type="ordered locus">Arnit_1541</name>
</gene>
<dbReference type="CDD" id="cd00207">
    <property type="entry name" value="fer2"/>
    <property type="match status" value="1"/>
</dbReference>
<keyword evidence="3" id="KW-0560">Oxidoreductase</keyword>
<keyword evidence="2" id="KW-0479">Metal-binding</keyword>
<sequence length="151" mass="16588">MSFKITVDEKNYDLDINPETPLLWVLRDHLNLTGTKFGCGVGQCGACTVLLDDKAVRACQTPINTIGNKKVTTIETQTDKTVQKLQKFWVQEDVVQCGYCQSGQIMNAASLVKTNPKPSEDDILKAMDGNICRCGTYNKIKTAIKAATAEV</sequence>
<dbReference type="SUPFAM" id="SSF47741">
    <property type="entry name" value="CO dehydrogenase ISP C-domain like"/>
    <property type="match status" value="1"/>
</dbReference>
<organism evidence="7 8">
    <name type="scientific">Arcobacter nitrofigilis (strain ATCC 33309 / DSM 7299 / CCUG 15893 / LMG 7604 / NCTC 12251 / CI)</name>
    <name type="common">Campylobacter nitrofigilis</name>
    <dbReference type="NCBI Taxonomy" id="572480"/>
    <lineage>
        <taxon>Bacteria</taxon>
        <taxon>Pseudomonadati</taxon>
        <taxon>Campylobacterota</taxon>
        <taxon>Epsilonproteobacteria</taxon>
        <taxon>Campylobacterales</taxon>
        <taxon>Arcobacteraceae</taxon>
        <taxon>Arcobacter</taxon>
    </lineage>
</organism>
<name>D5V629_ARCNC</name>
<feature type="domain" description="2Fe-2S ferredoxin-type" evidence="6">
    <location>
        <begin position="1"/>
        <end position="77"/>
    </location>
</feature>
<dbReference type="Pfam" id="PF00111">
    <property type="entry name" value="Fer2"/>
    <property type="match status" value="1"/>
</dbReference>
<dbReference type="HOGENOM" id="CLU_052511_3_0_7"/>
<evidence type="ECO:0000313" key="7">
    <source>
        <dbReference type="EMBL" id="ADG93196.1"/>
    </source>
</evidence>
<keyword evidence="1" id="KW-0001">2Fe-2S</keyword>
<proteinExistence type="predicted"/>
<dbReference type="InterPro" id="IPR012675">
    <property type="entry name" value="Beta-grasp_dom_sf"/>
</dbReference>
<dbReference type="PROSITE" id="PS00197">
    <property type="entry name" value="2FE2S_FER_1"/>
    <property type="match status" value="1"/>
</dbReference>
<dbReference type="KEGG" id="ant:Arnit_1541"/>
<dbReference type="GO" id="GO:0051537">
    <property type="term" value="F:2 iron, 2 sulfur cluster binding"/>
    <property type="evidence" value="ECO:0007669"/>
    <property type="project" value="UniProtKB-KW"/>
</dbReference>
<dbReference type="InterPro" id="IPR036884">
    <property type="entry name" value="2Fe-2S-bd_dom_sf"/>
</dbReference>
<evidence type="ECO:0000256" key="5">
    <source>
        <dbReference type="ARBA" id="ARBA00023014"/>
    </source>
</evidence>
<dbReference type="PANTHER" id="PTHR44379:SF2">
    <property type="entry name" value="BLR6218 PROTEIN"/>
    <property type="match status" value="1"/>
</dbReference>
<evidence type="ECO:0000256" key="2">
    <source>
        <dbReference type="ARBA" id="ARBA00022723"/>
    </source>
</evidence>
<dbReference type="PANTHER" id="PTHR44379">
    <property type="entry name" value="OXIDOREDUCTASE WITH IRON-SULFUR SUBUNIT"/>
    <property type="match status" value="1"/>
</dbReference>
<dbReference type="GO" id="GO:0046872">
    <property type="term" value="F:metal ion binding"/>
    <property type="evidence" value="ECO:0007669"/>
    <property type="project" value="UniProtKB-KW"/>
</dbReference>
<dbReference type="RefSeq" id="WP_013135341.1">
    <property type="nucleotide sequence ID" value="NC_014166.1"/>
</dbReference>
<accession>D5V629</accession>
<dbReference type="InterPro" id="IPR006058">
    <property type="entry name" value="2Fe2S_fd_BS"/>
</dbReference>
<dbReference type="Gene3D" id="3.10.20.30">
    <property type="match status" value="1"/>
</dbReference>
<dbReference type="Proteomes" id="UP000000939">
    <property type="component" value="Chromosome"/>
</dbReference>
<dbReference type="InterPro" id="IPR001041">
    <property type="entry name" value="2Fe-2S_ferredoxin-type"/>
</dbReference>
<keyword evidence="4" id="KW-0408">Iron</keyword>
<dbReference type="GO" id="GO:0016491">
    <property type="term" value="F:oxidoreductase activity"/>
    <property type="evidence" value="ECO:0007669"/>
    <property type="project" value="UniProtKB-KW"/>
</dbReference>
<keyword evidence="5" id="KW-0411">Iron-sulfur</keyword>
<dbReference type="EMBL" id="CP001999">
    <property type="protein sequence ID" value="ADG93196.1"/>
    <property type="molecule type" value="Genomic_DNA"/>
</dbReference>
<dbReference type="SUPFAM" id="SSF54292">
    <property type="entry name" value="2Fe-2S ferredoxin-like"/>
    <property type="match status" value="1"/>
</dbReference>
<evidence type="ECO:0000259" key="6">
    <source>
        <dbReference type="PROSITE" id="PS51085"/>
    </source>
</evidence>
<evidence type="ECO:0000256" key="1">
    <source>
        <dbReference type="ARBA" id="ARBA00022714"/>
    </source>
</evidence>
<dbReference type="Gene3D" id="1.10.150.120">
    <property type="entry name" value="[2Fe-2S]-binding domain"/>
    <property type="match status" value="1"/>
</dbReference>
<dbReference type="InterPro" id="IPR002888">
    <property type="entry name" value="2Fe-2S-bd"/>
</dbReference>
<dbReference type="InterPro" id="IPR036010">
    <property type="entry name" value="2Fe-2S_ferredoxin-like_sf"/>
</dbReference>
<evidence type="ECO:0000313" key="8">
    <source>
        <dbReference type="Proteomes" id="UP000000939"/>
    </source>
</evidence>
<dbReference type="PROSITE" id="PS51085">
    <property type="entry name" value="2FE2S_FER_2"/>
    <property type="match status" value="1"/>
</dbReference>
<reference evidence="7 8" key="1">
    <citation type="journal article" date="2010" name="Stand. Genomic Sci.">
        <title>Complete genome sequence of Arcobacter nitrofigilis type strain (CI).</title>
        <authorList>
            <person name="Pati A."/>
            <person name="Gronow S."/>
            <person name="Lapidus A."/>
            <person name="Copeland A."/>
            <person name="Glavina Del Rio T."/>
            <person name="Nolan M."/>
            <person name="Lucas S."/>
            <person name="Tice H."/>
            <person name="Cheng J.F."/>
            <person name="Han C."/>
            <person name="Chertkov O."/>
            <person name="Bruce D."/>
            <person name="Tapia R."/>
            <person name="Goodwin L."/>
            <person name="Pitluck S."/>
            <person name="Liolios K."/>
            <person name="Ivanova N."/>
            <person name="Mavromatis K."/>
            <person name="Chen A."/>
            <person name="Palaniappan K."/>
            <person name="Land M."/>
            <person name="Hauser L."/>
            <person name="Chang Y.J."/>
            <person name="Jeffries C.D."/>
            <person name="Detter J.C."/>
            <person name="Rohde M."/>
            <person name="Goker M."/>
            <person name="Bristow J."/>
            <person name="Eisen J.A."/>
            <person name="Markowitz V."/>
            <person name="Hugenholtz P."/>
            <person name="Klenk H.P."/>
            <person name="Kyrpides N.C."/>
        </authorList>
    </citation>
    <scope>NUCLEOTIDE SEQUENCE [LARGE SCALE GENOMIC DNA]</scope>
    <source>
        <strain evidence="8">ATCC 33309 / DSM 7299 / CCUG 15893 / LMG 7604 / NCTC 12251 / CI</strain>
    </source>
</reference>
<evidence type="ECO:0000256" key="3">
    <source>
        <dbReference type="ARBA" id="ARBA00023002"/>
    </source>
</evidence>
<keyword evidence="8" id="KW-1185">Reference proteome</keyword>
<dbReference type="Pfam" id="PF01799">
    <property type="entry name" value="Fer2_2"/>
    <property type="match status" value="1"/>
</dbReference>
<dbReference type="OrthoDB" id="9775084at2"/>
<dbReference type="AlphaFoldDB" id="D5V629"/>
<dbReference type="STRING" id="572480.Arnit_1541"/>
<dbReference type="eggNOG" id="COG2080">
    <property type="taxonomic scope" value="Bacteria"/>
</dbReference>
<dbReference type="InterPro" id="IPR051452">
    <property type="entry name" value="Diverse_Oxidoreductases"/>
</dbReference>
<evidence type="ECO:0000256" key="4">
    <source>
        <dbReference type="ARBA" id="ARBA00023004"/>
    </source>
</evidence>
<protein>
    <submittedName>
        <fullName evidence="7">(2Fe-2S)-binding domain protein</fullName>
    </submittedName>
</protein>